<dbReference type="PANTHER" id="PTHR47644">
    <property type="entry name" value="AGAP008221-PA"/>
    <property type="match status" value="1"/>
</dbReference>
<feature type="region of interest" description="Disordered" evidence="1">
    <location>
        <begin position="448"/>
        <end position="505"/>
    </location>
</feature>
<feature type="region of interest" description="Disordered" evidence="1">
    <location>
        <begin position="211"/>
        <end position="309"/>
    </location>
</feature>
<evidence type="ECO:0000313" key="3">
    <source>
        <dbReference type="Proteomes" id="UP001054837"/>
    </source>
</evidence>
<protein>
    <submittedName>
        <fullName evidence="2">RNase H domain-containing protein</fullName>
    </submittedName>
</protein>
<comment type="caution">
    <text evidence="2">The sequence shown here is derived from an EMBL/GenBank/DDBJ whole genome shotgun (WGS) entry which is preliminary data.</text>
</comment>
<dbReference type="Proteomes" id="UP001054837">
    <property type="component" value="Unassembled WGS sequence"/>
</dbReference>
<feature type="region of interest" description="Disordered" evidence="1">
    <location>
        <begin position="146"/>
        <end position="184"/>
    </location>
</feature>
<feature type="compositionally biased region" description="Basic residues" evidence="1">
    <location>
        <begin position="146"/>
        <end position="155"/>
    </location>
</feature>
<gene>
    <name evidence="2" type="primary">AVEN_64136_1</name>
    <name evidence="2" type="ORF">CDAR_215491</name>
</gene>
<feature type="region of interest" description="Disordered" evidence="1">
    <location>
        <begin position="330"/>
        <end position="364"/>
    </location>
</feature>
<feature type="compositionally biased region" description="Polar residues" evidence="1">
    <location>
        <begin position="342"/>
        <end position="353"/>
    </location>
</feature>
<evidence type="ECO:0000313" key="2">
    <source>
        <dbReference type="EMBL" id="GIY73950.1"/>
    </source>
</evidence>
<reference evidence="2 3" key="1">
    <citation type="submission" date="2021-06" db="EMBL/GenBank/DDBJ databases">
        <title>Caerostris darwini draft genome.</title>
        <authorList>
            <person name="Kono N."/>
            <person name="Arakawa K."/>
        </authorList>
    </citation>
    <scope>NUCLEOTIDE SEQUENCE [LARGE SCALE GENOMIC DNA]</scope>
</reference>
<feature type="compositionally biased region" description="Basic and acidic residues" evidence="1">
    <location>
        <begin position="174"/>
        <end position="184"/>
    </location>
</feature>
<dbReference type="EMBL" id="BPLQ01013671">
    <property type="protein sequence ID" value="GIY73950.1"/>
    <property type="molecule type" value="Genomic_DNA"/>
</dbReference>
<keyword evidence="3" id="KW-1185">Reference proteome</keyword>
<proteinExistence type="predicted"/>
<dbReference type="AlphaFoldDB" id="A0AAV4VXF6"/>
<dbReference type="PANTHER" id="PTHR47644:SF1">
    <property type="entry name" value="PDZ DOMAIN-CONTAINING PROTEIN"/>
    <property type="match status" value="1"/>
</dbReference>
<accession>A0AAV4VXF6</accession>
<evidence type="ECO:0000256" key="1">
    <source>
        <dbReference type="SAM" id="MobiDB-lite"/>
    </source>
</evidence>
<organism evidence="2 3">
    <name type="scientific">Caerostris darwini</name>
    <dbReference type="NCBI Taxonomy" id="1538125"/>
    <lineage>
        <taxon>Eukaryota</taxon>
        <taxon>Metazoa</taxon>
        <taxon>Ecdysozoa</taxon>
        <taxon>Arthropoda</taxon>
        <taxon>Chelicerata</taxon>
        <taxon>Arachnida</taxon>
        <taxon>Araneae</taxon>
        <taxon>Araneomorphae</taxon>
        <taxon>Entelegynae</taxon>
        <taxon>Araneoidea</taxon>
        <taxon>Araneidae</taxon>
        <taxon>Caerostris</taxon>
    </lineage>
</organism>
<feature type="compositionally biased region" description="Basic residues" evidence="1">
    <location>
        <begin position="459"/>
        <end position="471"/>
    </location>
</feature>
<sequence>MPTVRGPQSLKTAAHCNILVGGSLANSRLTLSSRGGTPVSLKSGGGGGPLVDESVQVDLSADTITYDSDDEMVKRRSSLVLRNKKGHPIYSREDIREQYCINRKEVEVLENARSLRFLSCFSHPQESSPCAKNSILFSCIHKKKHHKSQHHQHRRSSSDENIYAPEIVSPSPYDTDRTCETDETRSKDLDICSTDDEEYVLSGFRKRPKTIYCDPNRSRDSDVGSIRGRRKLESSASFGSQQSYEESEREYFARNARRPSQLNISARGGNENSRSVDELNDSSATRRREGVDTGRVAKTPDISLDDRRQKHVSFDNGSLVRSNTVAGGLEEVGGDFRGGPAATSTPLSSQRRTFSPPPRRNRSQERLLDGFVTARPPLEFSDRPTSVASQYRYQDTSGSYRMGSLQHRPRRAVMRTQATQTDLTFKARFYLPAYLTLSPRAHVPQLLPANQYPPCQRPSTHRSKSAARHRASTSSSASARHMSKSQSAHNTLASDDSDDEVSGII</sequence>
<feature type="compositionally biased region" description="Acidic residues" evidence="1">
    <location>
        <begin position="495"/>
        <end position="505"/>
    </location>
</feature>
<name>A0AAV4VXF6_9ARAC</name>